<proteinExistence type="predicted"/>
<dbReference type="InterPro" id="IPR039418">
    <property type="entry name" value="LexA-like"/>
</dbReference>
<dbReference type="Proteomes" id="UP001364472">
    <property type="component" value="Unassembled WGS sequence"/>
</dbReference>
<dbReference type="InterPro" id="IPR015927">
    <property type="entry name" value="Peptidase_S24_S26A/B/C"/>
</dbReference>
<evidence type="ECO:0000313" key="3">
    <source>
        <dbReference type="Proteomes" id="UP001364472"/>
    </source>
</evidence>
<dbReference type="CDD" id="cd06529">
    <property type="entry name" value="S24_LexA-like"/>
    <property type="match status" value="1"/>
</dbReference>
<sequence length="160" mass="17175">MSALPIYLFDSAVVPLGPARLDPIPLPLPMGAARAALGFPSPAEDFQDDSVDLNDLLIRNAPATFLYRAEGWSMILAGINDGDILVVDRSVDVRDGDIVLAVWDGNQPSCKVLKVCADHIELHSRNPRCANIVLPPETEVELFAVTGVVRHPAKTGALRG</sequence>
<dbReference type="InterPro" id="IPR036286">
    <property type="entry name" value="LexA/Signal_pep-like_sf"/>
</dbReference>
<gene>
    <name evidence="2" type="ORF">WB794_13175</name>
</gene>
<organism evidence="2 3">
    <name type="scientific">Denitratimonas tolerans</name>
    <dbReference type="NCBI Taxonomy" id="1338420"/>
    <lineage>
        <taxon>Bacteria</taxon>
        <taxon>Pseudomonadati</taxon>
        <taxon>Pseudomonadota</taxon>
        <taxon>Gammaproteobacteria</taxon>
        <taxon>Lysobacterales</taxon>
        <taxon>Lysobacteraceae</taxon>
        <taxon>Denitratimonas</taxon>
    </lineage>
</organism>
<protein>
    <submittedName>
        <fullName evidence="2">S24 family peptidase</fullName>
    </submittedName>
</protein>
<keyword evidence="3" id="KW-1185">Reference proteome</keyword>
<dbReference type="Pfam" id="PF00717">
    <property type="entry name" value="Peptidase_S24"/>
    <property type="match status" value="1"/>
</dbReference>
<dbReference type="AlphaFoldDB" id="A0AAW9RB19"/>
<dbReference type="PANTHER" id="PTHR33516">
    <property type="entry name" value="LEXA REPRESSOR"/>
    <property type="match status" value="1"/>
</dbReference>
<evidence type="ECO:0000259" key="1">
    <source>
        <dbReference type="Pfam" id="PF00717"/>
    </source>
</evidence>
<dbReference type="PANTHER" id="PTHR33516:SF2">
    <property type="entry name" value="LEXA REPRESSOR-RELATED"/>
    <property type="match status" value="1"/>
</dbReference>
<comment type="caution">
    <text evidence="2">The sequence shown here is derived from an EMBL/GenBank/DDBJ whole genome shotgun (WGS) entry which is preliminary data.</text>
</comment>
<evidence type="ECO:0000313" key="2">
    <source>
        <dbReference type="EMBL" id="MEJ1250618.1"/>
    </source>
</evidence>
<dbReference type="EMBL" id="JBBDHC010000027">
    <property type="protein sequence ID" value="MEJ1250618.1"/>
    <property type="molecule type" value="Genomic_DNA"/>
</dbReference>
<feature type="domain" description="Peptidase S24/S26A/S26B/S26C" evidence="1">
    <location>
        <begin position="34"/>
        <end position="144"/>
    </location>
</feature>
<dbReference type="Gene3D" id="2.10.109.10">
    <property type="entry name" value="Umud Fragment, subunit A"/>
    <property type="match status" value="1"/>
</dbReference>
<dbReference type="NCBIfam" id="NF007621">
    <property type="entry name" value="PRK10276.1"/>
    <property type="match status" value="1"/>
</dbReference>
<accession>A0AAW9RB19</accession>
<dbReference type="SUPFAM" id="SSF51306">
    <property type="entry name" value="LexA/Signal peptidase"/>
    <property type="match status" value="1"/>
</dbReference>
<dbReference type="InterPro" id="IPR050077">
    <property type="entry name" value="LexA_repressor"/>
</dbReference>
<dbReference type="RefSeq" id="WP_337336320.1">
    <property type="nucleotide sequence ID" value="NZ_JBBDHC010000027.1"/>
</dbReference>
<reference evidence="2 3" key="1">
    <citation type="journal article" date="2016" name="Antonie Van Leeuwenhoek">
        <title>Denitratimonas tolerans gen. nov., sp. nov., a denitrifying bacterium isolated from a bioreactor for tannery wastewater treatment.</title>
        <authorList>
            <person name="Han S.I."/>
            <person name="Kim J.O."/>
            <person name="Lee Y.R."/>
            <person name="Ekpeghere K.I."/>
            <person name="Koh S.C."/>
            <person name="Whang K.S."/>
        </authorList>
    </citation>
    <scope>NUCLEOTIDE SEQUENCE [LARGE SCALE GENOMIC DNA]</scope>
    <source>
        <strain evidence="2 3">KACC 17565</strain>
    </source>
</reference>
<name>A0AAW9RB19_9GAMM</name>